<dbReference type="Gene3D" id="3.40.50.1460">
    <property type="match status" value="1"/>
</dbReference>
<feature type="domain" description="Peptidase C14 caspase" evidence="2">
    <location>
        <begin position="11"/>
        <end position="256"/>
    </location>
</feature>
<evidence type="ECO:0000259" key="2">
    <source>
        <dbReference type="Pfam" id="PF00656"/>
    </source>
</evidence>
<dbReference type="InterPro" id="IPR050452">
    <property type="entry name" value="Metacaspase"/>
</dbReference>
<dbReference type="InterPro" id="IPR011600">
    <property type="entry name" value="Pept_C14_caspase"/>
</dbReference>
<gene>
    <name evidence="3" type="ORF">DFH07DRAFT_952866</name>
</gene>
<proteinExistence type="inferred from homology"/>
<evidence type="ECO:0000256" key="1">
    <source>
        <dbReference type="ARBA" id="ARBA00009005"/>
    </source>
</evidence>
<sequence length="653" mass="73476">MQNSAESECRVFALIIAIDRYEAIHGLNGCVNDANDFKAFLTESLRVPESHIVFIADDAATRVNILSKFDTHLIDNPDIRSHGGDTIIFFYAGHGSRVEAPNNAYSVDGRVETICPHDERGRDENGELIHGIPDYTIHILLQQLAAAKGNNLTAIFDSCHSGGIGRRDLARFAPPAEPIPFDLDHTLIGARAGHPGRPEEFRYLFMESHVLLAACRQEQTAYETTVKGVTRGRFSESLVRTLRAISLEKTTYLDLIDLVGKWNDQDPQVEGNHKNRFLFDGIYPPSSQKALLLLPTNEPGCFEIKMGSIEGVVSGTEFLINDASNNIVGFLEAQSVDLDHSILVRKKDGDKADIIFPSGSKATVSDWKNRDMIMKVFIAPDFDSTVASELFPDRNLDTKRLKSLPIRRKFVPIDSRWDADIQLRRISEEQFSIERFKDIIKDHASVTTIFSVKPDKYSRFPMILDAIAHFHFFLYQHHGGQPIPGITLEMHTLTGPFPVREPSADIFVNKIAEVKYNKTRRYGFTLCNRSHYDLFPYLFFFDPEQYAIDVWYSPPSRAMLPPLIASRDGTTATRLPIGYGGGGYAFEFDLPEGKAVDTGFLKVFVSTEYLDMDWVTQKSPFDPDFAPRLGGGRETIEKGQVWDTFYAVITMKA</sequence>
<dbReference type="GO" id="GO:0005737">
    <property type="term" value="C:cytoplasm"/>
    <property type="evidence" value="ECO:0007669"/>
    <property type="project" value="TreeGrafter"/>
</dbReference>
<keyword evidence="4" id="KW-1185">Reference proteome</keyword>
<dbReference type="Proteomes" id="UP001215280">
    <property type="component" value="Unassembled WGS sequence"/>
</dbReference>
<dbReference type="EMBL" id="JARJLG010000018">
    <property type="protein sequence ID" value="KAJ7772891.1"/>
    <property type="molecule type" value="Genomic_DNA"/>
</dbReference>
<dbReference type="GO" id="GO:0004197">
    <property type="term" value="F:cysteine-type endopeptidase activity"/>
    <property type="evidence" value="ECO:0007669"/>
    <property type="project" value="InterPro"/>
</dbReference>
<evidence type="ECO:0000313" key="4">
    <source>
        <dbReference type="Proteomes" id="UP001215280"/>
    </source>
</evidence>
<dbReference type="PANTHER" id="PTHR48104">
    <property type="entry name" value="METACASPASE-4"/>
    <property type="match status" value="1"/>
</dbReference>
<comment type="caution">
    <text evidence="3">The sequence shown here is derived from an EMBL/GenBank/DDBJ whole genome shotgun (WGS) entry which is preliminary data.</text>
</comment>
<evidence type="ECO:0000313" key="3">
    <source>
        <dbReference type="EMBL" id="KAJ7772891.1"/>
    </source>
</evidence>
<accession>A0AAD7JVI5</accession>
<protein>
    <submittedName>
        <fullName evidence="3">Caspase domain-containing protein</fullName>
    </submittedName>
</protein>
<dbReference type="PANTHER" id="PTHR48104:SF30">
    <property type="entry name" value="METACASPASE-1"/>
    <property type="match status" value="1"/>
</dbReference>
<organism evidence="3 4">
    <name type="scientific">Mycena maculata</name>
    <dbReference type="NCBI Taxonomy" id="230809"/>
    <lineage>
        <taxon>Eukaryota</taxon>
        <taxon>Fungi</taxon>
        <taxon>Dikarya</taxon>
        <taxon>Basidiomycota</taxon>
        <taxon>Agaricomycotina</taxon>
        <taxon>Agaricomycetes</taxon>
        <taxon>Agaricomycetidae</taxon>
        <taxon>Agaricales</taxon>
        <taxon>Marasmiineae</taxon>
        <taxon>Mycenaceae</taxon>
        <taxon>Mycena</taxon>
    </lineage>
</organism>
<dbReference type="AlphaFoldDB" id="A0AAD7JVI5"/>
<dbReference type="Pfam" id="PF00656">
    <property type="entry name" value="Peptidase_C14"/>
    <property type="match status" value="1"/>
</dbReference>
<name>A0AAD7JVI5_9AGAR</name>
<dbReference type="GO" id="GO:0006508">
    <property type="term" value="P:proteolysis"/>
    <property type="evidence" value="ECO:0007669"/>
    <property type="project" value="InterPro"/>
</dbReference>
<reference evidence="3" key="1">
    <citation type="submission" date="2023-03" db="EMBL/GenBank/DDBJ databases">
        <title>Massive genome expansion in bonnet fungi (Mycena s.s.) driven by repeated elements and novel gene families across ecological guilds.</title>
        <authorList>
            <consortium name="Lawrence Berkeley National Laboratory"/>
            <person name="Harder C.B."/>
            <person name="Miyauchi S."/>
            <person name="Viragh M."/>
            <person name="Kuo A."/>
            <person name="Thoen E."/>
            <person name="Andreopoulos B."/>
            <person name="Lu D."/>
            <person name="Skrede I."/>
            <person name="Drula E."/>
            <person name="Henrissat B."/>
            <person name="Morin E."/>
            <person name="Kohler A."/>
            <person name="Barry K."/>
            <person name="LaButti K."/>
            <person name="Morin E."/>
            <person name="Salamov A."/>
            <person name="Lipzen A."/>
            <person name="Mereny Z."/>
            <person name="Hegedus B."/>
            <person name="Baldrian P."/>
            <person name="Stursova M."/>
            <person name="Weitz H."/>
            <person name="Taylor A."/>
            <person name="Grigoriev I.V."/>
            <person name="Nagy L.G."/>
            <person name="Martin F."/>
            <person name="Kauserud H."/>
        </authorList>
    </citation>
    <scope>NUCLEOTIDE SEQUENCE</scope>
    <source>
        <strain evidence="3">CBHHK188m</strain>
    </source>
</reference>
<comment type="similarity">
    <text evidence="1">Belongs to the peptidase C14B family.</text>
</comment>